<dbReference type="AlphaFoldDB" id="A0AAN9LM96"/>
<gene>
    <name evidence="2" type="ORF">VNO77_19165</name>
</gene>
<proteinExistence type="predicted"/>
<keyword evidence="3" id="KW-1185">Reference proteome</keyword>
<reference evidence="2 3" key="1">
    <citation type="submission" date="2024-01" db="EMBL/GenBank/DDBJ databases">
        <title>The genomes of 5 underutilized Papilionoideae crops provide insights into root nodulation and disease resistanc.</title>
        <authorList>
            <person name="Jiang F."/>
        </authorList>
    </citation>
    <scope>NUCLEOTIDE SEQUENCE [LARGE SCALE GENOMIC DNA]</scope>
    <source>
        <strain evidence="2">LVBAO_FW01</strain>
        <tissue evidence="2">Leaves</tissue>
    </source>
</reference>
<name>A0AAN9LM96_CANGL</name>
<evidence type="ECO:0000313" key="2">
    <source>
        <dbReference type="EMBL" id="KAK7338551.1"/>
    </source>
</evidence>
<feature type="region of interest" description="Disordered" evidence="1">
    <location>
        <begin position="104"/>
        <end position="128"/>
    </location>
</feature>
<dbReference type="EMBL" id="JAYMYQ010000004">
    <property type="protein sequence ID" value="KAK7338551.1"/>
    <property type="molecule type" value="Genomic_DNA"/>
</dbReference>
<comment type="caution">
    <text evidence="2">The sequence shown here is derived from an EMBL/GenBank/DDBJ whole genome shotgun (WGS) entry which is preliminary data.</text>
</comment>
<sequence>MQRVVTGDGLIHDFSDSVTHNDLMVVYMRVEFLEEKLVILYTIANRGDLPRKTLSDLLRKRLNSGDSKLDPSGGAQGILAEASKRFSTTLAMFLAEKDRKLSPGALPKRNIESDAPKSSGGNPTMDYSRVDGYHPCSSRKVSVVAKPEVVTYVGRPAKLFVVPETWNRLVTINDEHAERAKTSATLGYVTACLLSRSPALHSRLVPLLSPNDDMHEGWNGFKEVLQQIARFTPYLLRSGNGHCKKQWFQTWLRKEEAILTKETRKRIQGGKLKRVCISYTQVLAGRHKVLRVFSPKLEAQISQCVNVSQAQKDNRSRPRP</sequence>
<accession>A0AAN9LM96</accession>
<dbReference type="Proteomes" id="UP001367508">
    <property type="component" value="Unassembled WGS sequence"/>
</dbReference>
<protein>
    <submittedName>
        <fullName evidence="2">Uncharacterized protein</fullName>
    </submittedName>
</protein>
<evidence type="ECO:0000256" key="1">
    <source>
        <dbReference type="SAM" id="MobiDB-lite"/>
    </source>
</evidence>
<evidence type="ECO:0000313" key="3">
    <source>
        <dbReference type="Proteomes" id="UP001367508"/>
    </source>
</evidence>
<organism evidence="2 3">
    <name type="scientific">Canavalia gladiata</name>
    <name type="common">Sword bean</name>
    <name type="synonym">Dolichos gladiatus</name>
    <dbReference type="NCBI Taxonomy" id="3824"/>
    <lineage>
        <taxon>Eukaryota</taxon>
        <taxon>Viridiplantae</taxon>
        <taxon>Streptophyta</taxon>
        <taxon>Embryophyta</taxon>
        <taxon>Tracheophyta</taxon>
        <taxon>Spermatophyta</taxon>
        <taxon>Magnoliopsida</taxon>
        <taxon>eudicotyledons</taxon>
        <taxon>Gunneridae</taxon>
        <taxon>Pentapetalae</taxon>
        <taxon>rosids</taxon>
        <taxon>fabids</taxon>
        <taxon>Fabales</taxon>
        <taxon>Fabaceae</taxon>
        <taxon>Papilionoideae</taxon>
        <taxon>50 kb inversion clade</taxon>
        <taxon>NPAAA clade</taxon>
        <taxon>indigoferoid/millettioid clade</taxon>
        <taxon>Phaseoleae</taxon>
        <taxon>Canavalia</taxon>
    </lineage>
</organism>